<proteinExistence type="predicted"/>
<evidence type="ECO:0000313" key="1">
    <source>
        <dbReference type="EMBL" id="MPC85633.1"/>
    </source>
</evidence>
<name>A0A5B7ITE6_PORTR</name>
<organism evidence="1 2">
    <name type="scientific">Portunus trituberculatus</name>
    <name type="common">Swimming crab</name>
    <name type="synonym">Neptunus trituberculatus</name>
    <dbReference type="NCBI Taxonomy" id="210409"/>
    <lineage>
        <taxon>Eukaryota</taxon>
        <taxon>Metazoa</taxon>
        <taxon>Ecdysozoa</taxon>
        <taxon>Arthropoda</taxon>
        <taxon>Crustacea</taxon>
        <taxon>Multicrustacea</taxon>
        <taxon>Malacostraca</taxon>
        <taxon>Eumalacostraca</taxon>
        <taxon>Eucarida</taxon>
        <taxon>Decapoda</taxon>
        <taxon>Pleocyemata</taxon>
        <taxon>Brachyura</taxon>
        <taxon>Eubrachyura</taxon>
        <taxon>Portunoidea</taxon>
        <taxon>Portunidae</taxon>
        <taxon>Portuninae</taxon>
        <taxon>Portunus</taxon>
    </lineage>
</organism>
<gene>
    <name evidence="1" type="ORF">E2C01_080415</name>
</gene>
<accession>A0A5B7ITE6</accession>
<keyword evidence="2" id="KW-1185">Reference proteome</keyword>
<comment type="caution">
    <text evidence="1">The sequence shown here is derived from an EMBL/GenBank/DDBJ whole genome shotgun (WGS) entry which is preliminary data.</text>
</comment>
<sequence>MRSSRRTTREQIAPR</sequence>
<dbReference type="EMBL" id="VSRR010069034">
    <property type="protein sequence ID" value="MPC85633.1"/>
    <property type="molecule type" value="Genomic_DNA"/>
</dbReference>
<dbReference type="Proteomes" id="UP000324222">
    <property type="component" value="Unassembled WGS sequence"/>
</dbReference>
<evidence type="ECO:0000313" key="2">
    <source>
        <dbReference type="Proteomes" id="UP000324222"/>
    </source>
</evidence>
<reference evidence="1 2" key="1">
    <citation type="submission" date="2019-05" db="EMBL/GenBank/DDBJ databases">
        <title>Another draft genome of Portunus trituberculatus and its Hox gene families provides insights of decapod evolution.</title>
        <authorList>
            <person name="Jeong J.-H."/>
            <person name="Song I."/>
            <person name="Kim S."/>
            <person name="Choi T."/>
            <person name="Kim D."/>
            <person name="Ryu S."/>
            <person name="Kim W."/>
        </authorList>
    </citation>
    <scope>NUCLEOTIDE SEQUENCE [LARGE SCALE GENOMIC DNA]</scope>
    <source>
        <tissue evidence="1">Muscle</tissue>
    </source>
</reference>
<protein>
    <submittedName>
        <fullName evidence="1">Uncharacterized protein</fullName>
    </submittedName>
</protein>